<keyword evidence="6 7" id="KW-0408">Iron</keyword>
<dbReference type="GO" id="GO:0020037">
    <property type="term" value="F:heme binding"/>
    <property type="evidence" value="ECO:0007669"/>
    <property type="project" value="InterPro"/>
</dbReference>
<dbReference type="Proteomes" id="UP001271007">
    <property type="component" value="Unassembled WGS sequence"/>
</dbReference>
<evidence type="ECO:0000256" key="3">
    <source>
        <dbReference type="ARBA" id="ARBA00010617"/>
    </source>
</evidence>
<dbReference type="PRINTS" id="PR00465">
    <property type="entry name" value="EP450IV"/>
</dbReference>
<proteinExistence type="inferred from homology"/>
<evidence type="ECO:0000256" key="4">
    <source>
        <dbReference type="ARBA" id="ARBA00022516"/>
    </source>
</evidence>
<dbReference type="GO" id="GO:0016705">
    <property type="term" value="F:oxidoreductase activity, acting on paired donors, with incorporation or reduction of molecular oxygen"/>
    <property type="evidence" value="ECO:0007669"/>
    <property type="project" value="InterPro"/>
</dbReference>
<comment type="similarity">
    <text evidence="3">Belongs to the cytochrome P450 family.</text>
</comment>
<dbReference type="GO" id="GO:0005506">
    <property type="term" value="F:iron ion binding"/>
    <property type="evidence" value="ECO:0007669"/>
    <property type="project" value="InterPro"/>
</dbReference>
<evidence type="ECO:0000256" key="7">
    <source>
        <dbReference type="PIRSR" id="PIRSR602403-1"/>
    </source>
</evidence>
<gene>
    <name evidence="8" type="ORF">LTR09_005211</name>
</gene>
<organism evidence="8 9">
    <name type="scientific">Extremus antarcticus</name>
    <dbReference type="NCBI Taxonomy" id="702011"/>
    <lineage>
        <taxon>Eukaryota</taxon>
        <taxon>Fungi</taxon>
        <taxon>Dikarya</taxon>
        <taxon>Ascomycota</taxon>
        <taxon>Pezizomycotina</taxon>
        <taxon>Dothideomycetes</taxon>
        <taxon>Dothideomycetidae</taxon>
        <taxon>Mycosphaerellales</taxon>
        <taxon>Extremaceae</taxon>
        <taxon>Extremus</taxon>
    </lineage>
</organism>
<evidence type="ECO:0000256" key="1">
    <source>
        <dbReference type="ARBA" id="ARBA00001971"/>
    </source>
</evidence>
<comment type="caution">
    <text evidence="8">The sequence shown here is derived from an EMBL/GenBank/DDBJ whole genome shotgun (WGS) entry which is preliminary data.</text>
</comment>
<protein>
    <recommendedName>
        <fullName evidence="10">Cytochrome P450</fullName>
    </recommendedName>
</protein>
<evidence type="ECO:0000313" key="8">
    <source>
        <dbReference type="EMBL" id="KAK3053931.1"/>
    </source>
</evidence>
<dbReference type="GO" id="GO:0004497">
    <property type="term" value="F:monooxygenase activity"/>
    <property type="evidence" value="ECO:0007669"/>
    <property type="project" value="InterPro"/>
</dbReference>
<dbReference type="Gene3D" id="1.10.630.10">
    <property type="entry name" value="Cytochrome P450"/>
    <property type="match status" value="1"/>
</dbReference>
<feature type="binding site" description="axial binding residue" evidence="7">
    <location>
        <position position="513"/>
    </location>
    <ligand>
        <name>heme</name>
        <dbReference type="ChEBI" id="CHEBI:30413"/>
    </ligand>
    <ligandPart>
        <name>Fe</name>
        <dbReference type="ChEBI" id="CHEBI:18248"/>
    </ligandPart>
</feature>
<comment type="subcellular location">
    <subcellularLocation>
        <location evidence="2">Endoplasmic reticulum membrane</location>
        <topology evidence="2">Single-pass membrane protein</topology>
    </subcellularLocation>
</comment>
<sequence length="575" mass="64899">MDIFSSTRHPTPDIVPSGYTPTPPTWIVLSLIVVILTTRLITSITSSSTRKTSPRNGPQAVPGVPYSLPYLGHLPSMAWDSTNFIRSMTFQHTGGIFALHLFGKKHNIVSSSRLTAALLSQSSSNVSYEPIHRKLLINVFGMPPSASARKIWEPALPDISACYKNLLTDPSLPEMINQTVKTLRQNIGTLVSGAESPVDQQLWERSSNISTTKDPQGEEVVEASLFPLIRDFVARTTTATLMGSTFTENFEGLWDDLWMLDHSYWLLALGLPRWIPVPGLMKAHITRKRLLEMMEQFHEALEREAKGEDVGQEWSGLEDVSTLVKERVKVYRKYGMNSRQRAACELGMVWQANANTGSLVFWILNHIYADRDLLTKVREEIKPFVLAVQPKQEFAFPEPSRVEKMDVERLCRQCPLLESCYVESLRLDSASWSLREVKQDFVLKSEEKEARGWQLRKGEYVHAAHDLHSTDAKCFGDPMVWKADRHIRNKYGEKQDTTDMGSLRPYGGGESICPGRDLAYKEVISFAAAAIALWNIEPAGGGEWKMPRHRRATGVYGSSDEVRVWIKRRKLPIAS</sequence>
<evidence type="ECO:0000256" key="5">
    <source>
        <dbReference type="ARBA" id="ARBA00022723"/>
    </source>
</evidence>
<keyword evidence="7" id="KW-0349">Heme</keyword>
<evidence type="ECO:0000313" key="9">
    <source>
        <dbReference type="Proteomes" id="UP001271007"/>
    </source>
</evidence>
<keyword evidence="9" id="KW-1185">Reference proteome</keyword>
<dbReference type="InterPro" id="IPR001128">
    <property type="entry name" value="Cyt_P450"/>
</dbReference>
<evidence type="ECO:0000256" key="6">
    <source>
        <dbReference type="ARBA" id="ARBA00023004"/>
    </source>
</evidence>
<keyword evidence="4" id="KW-0443">Lipid metabolism</keyword>
<dbReference type="InterPro" id="IPR002403">
    <property type="entry name" value="Cyt_P450_E_grp-IV"/>
</dbReference>
<comment type="cofactor">
    <cofactor evidence="1 7">
        <name>heme</name>
        <dbReference type="ChEBI" id="CHEBI:30413"/>
    </cofactor>
</comment>
<dbReference type="PANTHER" id="PTHR24306:SF7">
    <property type="entry name" value="AHBB"/>
    <property type="match status" value="1"/>
</dbReference>
<dbReference type="GO" id="GO:0005789">
    <property type="term" value="C:endoplasmic reticulum membrane"/>
    <property type="evidence" value="ECO:0007669"/>
    <property type="project" value="UniProtKB-SubCell"/>
</dbReference>
<keyword evidence="5 7" id="KW-0479">Metal-binding</keyword>
<dbReference type="SUPFAM" id="SSF48264">
    <property type="entry name" value="Cytochrome P450"/>
    <property type="match status" value="1"/>
</dbReference>
<evidence type="ECO:0000256" key="2">
    <source>
        <dbReference type="ARBA" id="ARBA00004389"/>
    </source>
</evidence>
<accession>A0AAJ0DHB0</accession>
<dbReference type="PANTHER" id="PTHR24306">
    <property type="match status" value="1"/>
</dbReference>
<reference evidence="8" key="1">
    <citation type="submission" date="2023-04" db="EMBL/GenBank/DDBJ databases">
        <title>Black Yeasts Isolated from many extreme environments.</title>
        <authorList>
            <person name="Coleine C."/>
            <person name="Stajich J.E."/>
            <person name="Selbmann L."/>
        </authorList>
    </citation>
    <scope>NUCLEOTIDE SEQUENCE</scope>
    <source>
        <strain evidence="8">CCFEE 5312</strain>
    </source>
</reference>
<dbReference type="Pfam" id="PF00067">
    <property type="entry name" value="p450"/>
    <property type="match status" value="1"/>
</dbReference>
<evidence type="ECO:0008006" key="10">
    <source>
        <dbReference type="Google" id="ProtNLM"/>
    </source>
</evidence>
<dbReference type="AlphaFoldDB" id="A0AAJ0DHB0"/>
<name>A0AAJ0DHB0_9PEZI</name>
<dbReference type="EMBL" id="JAWDJX010000014">
    <property type="protein sequence ID" value="KAK3053931.1"/>
    <property type="molecule type" value="Genomic_DNA"/>
</dbReference>
<dbReference type="CDD" id="cd11040">
    <property type="entry name" value="CYP7_CYP8-like"/>
    <property type="match status" value="1"/>
</dbReference>
<keyword evidence="4" id="KW-0444">Lipid biosynthesis</keyword>
<dbReference type="InterPro" id="IPR036396">
    <property type="entry name" value="Cyt_P450_sf"/>
</dbReference>